<dbReference type="PANTHER" id="PTHR45887:SF1">
    <property type="entry name" value="TRANSLATION INITIATION FACTOR EIF-2B SUBUNIT EPSILON"/>
    <property type="match status" value="1"/>
</dbReference>
<dbReference type="GO" id="GO:0016740">
    <property type="term" value="F:transferase activity"/>
    <property type="evidence" value="ECO:0007669"/>
    <property type="project" value="UniProtKB-KW"/>
</dbReference>
<feature type="compositionally biased region" description="Acidic residues" evidence="7">
    <location>
        <begin position="720"/>
        <end position="733"/>
    </location>
</feature>
<evidence type="ECO:0000256" key="2">
    <source>
        <dbReference type="ARBA" id="ARBA00007878"/>
    </source>
</evidence>
<evidence type="ECO:0000313" key="10">
    <source>
        <dbReference type="Proteomes" id="UP000799118"/>
    </source>
</evidence>
<dbReference type="Proteomes" id="UP000799118">
    <property type="component" value="Unassembled WGS sequence"/>
</dbReference>
<evidence type="ECO:0000256" key="1">
    <source>
        <dbReference type="ARBA" id="ARBA00004514"/>
    </source>
</evidence>
<keyword evidence="3" id="KW-0963">Cytoplasm</keyword>
<evidence type="ECO:0000256" key="6">
    <source>
        <dbReference type="ARBA" id="ARBA00046432"/>
    </source>
</evidence>
<reference evidence="9" key="1">
    <citation type="journal article" date="2019" name="Environ. Microbiol.">
        <title>Fungal ecological strategies reflected in gene transcription - a case study of two litter decomposers.</title>
        <authorList>
            <person name="Barbi F."/>
            <person name="Kohler A."/>
            <person name="Barry K."/>
            <person name="Baskaran P."/>
            <person name="Daum C."/>
            <person name="Fauchery L."/>
            <person name="Ihrmark K."/>
            <person name="Kuo A."/>
            <person name="LaButti K."/>
            <person name="Lipzen A."/>
            <person name="Morin E."/>
            <person name="Grigoriev I.V."/>
            <person name="Henrissat B."/>
            <person name="Lindahl B."/>
            <person name="Martin F."/>
        </authorList>
    </citation>
    <scope>NUCLEOTIDE SEQUENCE</scope>
    <source>
        <strain evidence="9">JB14</strain>
    </source>
</reference>
<evidence type="ECO:0000256" key="4">
    <source>
        <dbReference type="ARBA" id="ARBA00044144"/>
    </source>
</evidence>
<dbReference type="SUPFAM" id="SSF53448">
    <property type="entry name" value="Nucleotide-diphospho-sugar transferases"/>
    <property type="match status" value="1"/>
</dbReference>
<evidence type="ECO:0000256" key="5">
    <source>
        <dbReference type="ARBA" id="ARBA00044345"/>
    </source>
</evidence>
<feature type="region of interest" description="Disordered" evidence="7">
    <location>
        <begin position="503"/>
        <end position="557"/>
    </location>
</feature>
<proteinExistence type="inferred from homology"/>
<dbReference type="Gene3D" id="1.25.40.180">
    <property type="match status" value="1"/>
</dbReference>
<dbReference type="EMBL" id="ML769471">
    <property type="protein sequence ID" value="KAE9399298.1"/>
    <property type="molecule type" value="Genomic_DNA"/>
</dbReference>
<dbReference type="Pfam" id="PF02020">
    <property type="entry name" value="W2"/>
    <property type="match status" value="1"/>
</dbReference>
<feature type="domain" description="W2" evidence="8">
    <location>
        <begin position="553"/>
        <end position="729"/>
    </location>
</feature>
<feature type="compositionally biased region" description="Low complexity" evidence="7">
    <location>
        <begin position="532"/>
        <end position="545"/>
    </location>
</feature>
<dbReference type="GO" id="GO:0003743">
    <property type="term" value="F:translation initiation factor activity"/>
    <property type="evidence" value="ECO:0007669"/>
    <property type="project" value="TreeGrafter"/>
</dbReference>
<dbReference type="GO" id="GO:0031369">
    <property type="term" value="F:translation initiation factor binding"/>
    <property type="evidence" value="ECO:0007669"/>
    <property type="project" value="InterPro"/>
</dbReference>
<dbReference type="Pfam" id="PF00483">
    <property type="entry name" value="NTP_transferase"/>
    <property type="match status" value="1"/>
</dbReference>
<evidence type="ECO:0000256" key="3">
    <source>
        <dbReference type="ARBA" id="ARBA00022490"/>
    </source>
</evidence>
<dbReference type="InterPro" id="IPR016024">
    <property type="entry name" value="ARM-type_fold"/>
</dbReference>
<dbReference type="CDD" id="cd11558">
    <property type="entry name" value="W2_eIF2B_epsilon"/>
    <property type="match status" value="1"/>
</dbReference>
<evidence type="ECO:0000259" key="8">
    <source>
        <dbReference type="PROSITE" id="PS51363"/>
    </source>
</evidence>
<evidence type="ECO:0000256" key="7">
    <source>
        <dbReference type="SAM" id="MobiDB-lite"/>
    </source>
</evidence>
<dbReference type="InterPro" id="IPR035543">
    <property type="entry name" value="eIF-2B_epsilon_N"/>
</dbReference>
<feature type="compositionally biased region" description="Low complexity" evidence="7">
    <location>
        <begin position="503"/>
        <end position="513"/>
    </location>
</feature>
<accession>A0A6A4HPM1</accession>
<protein>
    <recommendedName>
        <fullName evidence="4">Translation initiation factor eIF2B subunit epsilon</fullName>
    </recommendedName>
    <alternativeName>
        <fullName evidence="5">eIF2B GDP-GTP exchange factor subunit epsilon</fullName>
    </alternativeName>
</protein>
<name>A0A6A4HPM1_9AGAR</name>
<dbReference type="InterPro" id="IPR005835">
    <property type="entry name" value="NTP_transferase_dom"/>
</dbReference>
<dbReference type="GO" id="GO:0005829">
    <property type="term" value="C:cytosol"/>
    <property type="evidence" value="ECO:0007669"/>
    <property type="project" value="UniProtKB-SubCell"/>
</dbReference>
<dbReference type="InterPro" id="IPR056764">
    <property type="entry name" value="LbH_EIF2B3/5"/>
</dbReference>
<dbReference type="InterPro" id="IPR003307">
    <property type="entry name" value="W2_domain"/>
</dbReference>
<comment type="subunit">
    <text evidence="6">Component of the translation initiation factor 2B (eIF2B) complex which is a heterodecamer of two sets of five different subunits: alpha, beta, gamma, delta and epsilon. Subunits alpha, beta and delta comprise a regulatory subcomplex and subunits epsilon and gamma comprise a catalytic subcomplex. Within the complex, the hexameric regulatory complex resides at the center, with the two heterodimeric catalytic subcomplexes bound on opposite sides.</text>
</comment>
<feature type="compositionally biased region" description="Acidic residues" evidence="7">
    <location>
        <begin position="514"/>
        <end position="527"/>
    </location>
</feature>
<comment type="subcellular location">
    <subcellularLocation>
        <location evidence="1">Cytoplasm</location>
        <location evidence="1">Cytosol</location>
    </subcellularLocation>
</comment>
<dbReference type="Gene3D" id="2.160.10.10">
    <property type="entry name" value="Hexapeptide repeat proteins"/>
    <property type="match status" value="1"/>
</dbReference>
<dbReference type="InterPro" id="IPR051956">
    <property type="entry name" value="eIF2B_epsilon"/>
</dbReference>
<dbReference type="CDD" id="cd04197">
    <property type="entry name" value="eIF-2B_epsilon_N"/>
    <property type="match status" value="1"/>
</dbReference>
<feature type="compositionally biased region" description="Acidic residues" evidence="7">
    <location>
        <begin position="436"/>
        <end position="455"/>
    </location>
</feature>
<dbReference type="FunFam" id="3.90.550.10:FF:000066">
    <property type="entry name" value="Translation initiation factor eIF-2B subunit epsilon"/>
    <property type="match status" value="1"/>
</dbReference>
<feature type="region of interest" description="Disordered" evidence="7">
    <location>
        <begin position="719"/>
        <end position="747"/>
    </location>
</feature>
<dbReference type="AlphaFoldDB" id="A0A6A4HPM1"/>
<dbReference type="Gene3D" id="3.90.550.10">
    <property type="entry name" value="Spore Coat Polysaccharide Biosynthesis Protein SpsA, Chain A"/>
    <property type="match status" value="1"/>
</dbReference>
<gene>
    <name evidence="9" type="ORF">BT96DRAFT_1102937</name>
</gene>
<dbReference type="GO" id="GO:0005851">
    <property type="term" value="C:eukaryotic translation initiation factor 2B complex"/>
    <property type="evidence" value="ECO:0007669"/>
    <property type="project" value="TreeGrafter"/>
</dbReference>
<comment type="similarity">
    <text evidence="2">Belongs to the eIF-2B gamma/epsilon subunits family.</text>
</comment>
<dbReference type="InterPro" id="IPR029044">
    <property type="entry name" value="Nucleotide-diphossugar_trans"/>
</dbReference>
<dbReference type="InterPro" id="IPR044123">
    <property type="entry name" value="W2_eIF2B_epsilon"/>
</dbReference>
<keyword evidence="10" id="KW-1185">Reference proteome</keyword>
<dbReference type="GO" id="GO:0005085">
    <property type="term" value="F:guanyl-nucleotide exchange factor activity"/>
    <property type="evidence" value="ECO:0007669"/>
    <property type="project" value="InterPro"/>
</dbReference>
<organism evidence="9 10">
    <name type="scientific">Gymnopus androsaceus JB14</name>
    <dbReference type="NCBI Taxonomy" id="1447944"/>
    <lineage>
        <taxon>Eukaryota</taxon>
        <taxon>Fungi</taxon>
        <taxon>Dikarya</taxon>
        <taxon>Basidiomycota</taxon>
        <taxon>Agaricomycotina</taxon>
        <taxon>Agaricomycetes</taxon>
        <taxon>Agaricomycetidae</taxon>
        <taxon>Agaricales</taxon>
        <taxon>Marasmiineae</taxon>
        <taxon>Omphalotaceae</taxon>
        <taxon>Gymnopus</taxon>
    </lineage>
</organism>
<sequence length="747" mass="82125">MAPKSNAGKEKLIGNEDEVLQAVILADSFNKRFRPLTTRKPRCLLPICNAPLLDWTFESLALAGVQEIFVICRSHPEQIKEKIAESRWSKPGSGIKIVPILTAKETFSPGDAMRDIYTRGLVTGDFVLVMGDLVSNIRIDEVVKVHKERRKTNKDAIMTMVVKESGAKHRTRSSSESAIFALDSETSECLHYQPVMGYPPADVASVPRQVLVDHPDVEIRNDFIDCSIDICSVEVPSLFQDNFDYLDIRRDFVHGVLTSDLLMKNIYCYVAKEGYAARVQDTKSYEAISKDILSRWTFPLVPDNNHPAGHLYEHRRGNKYIDKDGTVILARTSTVGNKCLIGSSTEISDNAQIIASVIGQNCFIGAGAIIDNSYIFDDTMIGPGCVIERSIIGSGVDIKENTRVDKGSLIGDDVVIGPNVHLEAFGRLSRKRDPAGDEDGDEDEYTDSEEEEVEASQESIAIDLGSASNAIFWPPSAPDEDEDEDNVENFKNQRFMRLGDSASDLAFSDSGSESSDEASDSSDEDSELDTHLGTLPTSSATSLSLDAPGGSSSDATAEFQREVKLSLERAFAEGHSLDNASVELKTLRMASNVPLSRVREAVVSAIVDQIKIIEGGGVPQRQEIANVITRWGPLINKIGGIDAVETISVLQAHCASSERLLLFGQILAALYQDDIVEENDIREWHGSPTSQGLGLPAGTLRTENMKKCWAVGSRMIQQFDEQDEEDDSDDGESEDGRWGRRGRRGRR</sequence>
<dbReference type="PROSITE" id="PS51363">
    <property type="entry name" value="W2"/>
    <property type="match status" value="1"/>
</dbReference>
<feature type="region of interest" description="Disordered" evidence="7">
    <location>
        <begin position="428"/>
        <end position="457"/>
    </location>
</feature>
<dbReference type="OrthoDB" id="424572at2759"/>
<dbReference type="Pfam" id="PF25084">
    <property type="entry name" value="LbH_EIF2B"/>
    <property type="match status" value="1"/>
</dbReference>
<evidence type="ECO:0000313" key="9">
    <source>
        <dbReference type="EMBL" id="KAE9399298.1"/>
    </source>
</evidence>
<keyword evidence="9" id="KW-0808">Transferase</keyword>
<dbReference type="SUPFAM" id="SSF48371">
    <property type="entry name" value="ARM repeat"/>
    <property type="match status" value="1"/>
</dbReference>
<dbReference type="PANTHER" id="PTHR45887">
    <property type="entry name" value="TRANSLATION INITIATION FACTOR EIF-2B SUBUNIT EPSILON"/>
    <property type="match status" value="1"/>
</dbReference>